<dbReference type="CDD" id="cd14480">
    <property type="entry name" value="SPX_VTC2_like"/>
    <property type="match status" value="1"/>
</dbReference>
<keyword evidence="5" id="KW-0808">Transferase</keyword>
<evidence type="ECO:0000259" key="17">
    <source>
        <dbReference type="PROSITE" id="PS51382"/>
    </source>
</evidence>
<dbReference type="PANTHER" id="PTHR46140">
    <property type="entry name" value="VACUOLAR TRANSPORTER CHAPERONE 1-RELATED"/>
    <property type="match status" value="1"/>
</dbReference>
<dbReference type="AlphaFoldDB" id="A0AAN6X4L8"/>
<dbReference type="PROSITE" id="PS51382">
    <property type="entry name" value="SPX"/>
    <property type="match status" value="1"/>
</dbReference>
<dbReference type="EC" id="2.7.4.1" evidence="3"/>
<comment type="caution">
    <text evidence="18">The sequence shown here is derived from an EMBL/GenBank/DDBJ whole genome shotgun (WGS) entry which is preliminary data.</text>
</comment>
<evidence type="ECO:0000256" key="13">
    <source>
        <dbReference type="ARBA" id="ARBA00080494"/>
    </source>
</evidence>
<feature type="domain" description="SPX" evidence="17">
    <location>
        <begin position="35"/>
        <end position="202"/>
    </location>
</feature>
<keyword evidence="6 16" id="KW-0812">Transmembrane</keyword>
<dbReference type="Gene3D" id="3.20.100.30">
    <property type="entry name" value="VTC, catalytic tunnel domain"/>
    <property type="match status" value="1"/>
</dbReference>
<comment type="catalytic activity">
    <reaction evidence="9">
        <text>[phosphate](n) + ATP = [phosphate](n+1) + ADP</text>
        <dbReference type="Rhea" id="RHEA:19573"/>
        <dbReference type="Rhea" id="RHEA-COMP:9859"/>
        <dbReference type="Rhea" id="RHEA-COMP:14280"/>
        <dbReference type="ChEBI" id="CHEBI:16838"/>
        <dbReference type="ChEBI" id="CHEBI:30616"/>
        <dbReference type="ChEBI" id="CHEBI:456216"/>
        <dbReference type="EC" id="2.7.4.1"/>
    </reaction>
    <physiologicalReaction direction="left-to-right" evidence="9">
        <dbReference type="Rhea" id="RHEA:19574"/>
    </physiologicalReaction>
</comment>
<accession>A0AAN6X4L8</accession>
<evidence type="ECO:0000256" key="14">
    <source>
        <dbReference type="ARBA" id="ARBA00081313"/>
    </source>
</evidence>
<dbReference type="Proteomes" id="UP001302126">
    <property type="component" value="Unassembled WGS sequence"/>
</dbReference>
<dbReference type="Pfam" id="PF09359">
    <property type="entry name" value="VTC"/>
    <property type="match status" value="1"/>
</dbReference>
<evidence type="ECO:0000256" key="12">
    <source>
        <dbReference type="ARBA" id="ARBA00075894"/>
    </source>
</evidence>
<dbReference type="PANTHER" id="PTHR46140:SF1">
    <property type="entry name" value="VACUOLAR TRANSPORTER CHAPERONE COMPLEX SUBUNIT 4-RELATED"/>
    <property type="match status" value="1"/>
</dbReference>
<evidence type="ECO:0000256" key="4">
    <source>
        <dbReference type="ARBA" id="ARBA00022554"/>
    </source>
</evidence>
<keyword evidence="19" id="KW-1185">Reference proteome</keyword>
<evidence type="ECO:0000256" key="9">
    <source>
        <dbReference type="ARBA" id="ARBA00050204"/>
    </source>
</evidence>
<dbReference type="GO" id="GO:0042144">
    <property type="term" value="P:vacuole fusion, non-autophagic"/>
    <property type="evidence" value="ECO:0007669"/>
    <property type="project" value="TreeGrafter"/>
</dbReference>
<dbReference type="GO" id="GO:0006799">
    <property type="term" value="P:polyphosphate biosynthetic process"/>
    <property type="evidence" value="ECO:0007669"/>
    <property type="project" value="UniProtKB-ARBA"/>
</dbReference>
<dbReference type="GO" id="GO:0000329">
    <property type="term" value="C:fungal-type vacuole membrane"/>
    <property type="evidence" value="ECO:0007669"/>
    <property type="project" value="TreeGrafter"/>
</dbReference>
<feature type="transmembrane region" description="Helical" evidence="16">
    <location>
        <begin position="786"/>
        <end position="805"/>
    </location>
</feature>
<dbReference type="InterPro" id="IPR018966">
    <property type="entry name" value="VTC_domain"/>
</dbReference>
<reference evidence="18" key="1">
    <citation type="journal article" date="2023" name="Mol. Phylogenet. Evol.">
        <title>Genome-scale phylogeny and comparative genomics of the fungal order Sordariales.</title>
        <authorList>
            <person name="Hensen N."/>
            <person name="Bonometti L."/>
            <person name="Westerberg I."/>
            <person name="Brannstrom I.O."/>
            <person name="Guillou S."/>
            <person name="Cros-Aarteil S."/>
            <person name="Calhoun S."/>
            <person name="Haridas S."/>
            <person name="Kuo A."/>
            <person name="Mondo S."/>
            <person name="Pangilinan J."/>
            <person name="Riley R."/>
            <person name="LaButti K."/>
            <person name="Andreopoulos B."/>
            <person name="Lipzen A."/>
            <person name="Chen C."/>
            <person name="Yan M."/>
            <person name="Daum C."/>
            <person name="Ng V."/>
            <person name="Clum A."/>
            <person name="Steindorff A."/>
            <person name="Ohm R.A."/>
            <person name="Martin F."/>
            <person name="Silar P."/>
            <person name="Natvig D.O."/>
            <person name="Lalanne C."/>
            <person name="Gautier V."/>
            <person name="Ament-Velasquez S.L."/>
            <person name="Kruys A."/>
            <person name="Hutchinson M.I."/>
            <person name="Powell A.J."/>
            <person name="Barry K."/>
            <person name="Miller A.N."/>
            <person name="Grigoriev I.V."/>
            <person name="Debuchy R."/>
            <person name="Gladieux P."/>
            <person name="Hiltunen Thoren M."/>
            <person name="Johannesson H."/>
        </authorList>
    </citation>
    <scope>NUCLEOTIDE SEQUENCE</scope>
    <source>
        <strain evidence="18">PSN309</strain>
    </source>
</reference>
<evidence type="ECO:0000313" key="19">
    <source>
        <dbReference type="Proteomes" id="UP001302126"/>
    </source>
</evidence>
<protein>
    <recommendedName>
        <fullName evidence="11">Vacuolar transporter chaperone complex subunit 4</fullName>
        <ecNumber evidence="3">2.7.4.1</ecNumber>
    </recommendedName>
    <alternativeName>
        <fullName evidence="13">Polyphosphate kinase</fullName>
    </alternativeName>
    <alternativeName>
        <fullName evidence="12">SPX-dependent polyphosphate polymerase VTC subunit 4</fullName>
    </alternativeName>
    <alternativeName>
        <fullName evidence="14">Vacuolar membrane polyphosphate polymerase catalytic subunit</fullName>
    </alternativeName>
</protein>
<evidence type="ECO:0000313" key="18">
    <source>
        <dbReference type="EMBL" id="KAK4192785.1"/>
    </source>
</evidence>
<gene>
    <name evidence="18" type="ORF">QBC35DRAFT_202514</name>
</gene>
<evidence type="ECO:0000256" key="16">
    <source>
        <dbReference type="SAM" id="Phobius"/>
    </source>
</evidence>
<feature type="transmembrane region" description="Helical" evidence="16">
    <location>
        <begin position="746"/>
        <end position="766"/>
    </location>
</feature>
<keyword evidence="8 16" id="KW-0472">Membrane</keyword>
<feature type="compositionally biased region" description="Acidic residues" evidence="15">
    <location>
        <begin position="562"/>
        <end position="574"/>
    </location>
</feature>
<evidence type="ECO:0000256" key="15">
    <source>
        <dbReference type="SAM" id="MobiDB-lite"/>
    </source>
</evidence>
<evidence type="ECO:0000256" key="8">
    <source>
        <dbReference type="ARBA" id="ARBA00023136"/>
    </source>
</evidence>
<proteinExistence type="inferred from homology"/>
<dbReference type="InterPro" id="IPR051572">
    <property type="entry name" value="VTC_Complex_Subunit"/>
</dbReference>
<evidence type="ECO:0000256" key="5">
    <source>
        <dbReference type="ARBA" id="ARBA00022679"/>
    </source>
</evidence>
<name>A0AAN6X4L8_9PEZI</name>
<comment type="similarity">
    <text evidence="10">Belongs to the VTC4 family.</text>
</comment>
<feature type="transmembrane region" description="Helical" evidence="16">
    <location>
        <begin position="716"/>
        <end position="734"/>
    </location>
</feature>
<dbReference type="GO" id="GO:0016237">
    <property type="term" value="P:microautophagy"/>
    <property type="evidence" value="ECO:0007669"/>
    <property type="project" value="TreeGrafter"/>
</dbReference>
<evidence type="ECO:0000256" key="11">
    <source>
        <dbReference type="ARBA" id="ARBA00067464"/>
    </source>
</evidence>
<dbReference type="Pfam" id="PF02656">
    <property type="entry name" value="DUF202"/>
    <property type="match status" value="1"/>
</dbReference>
<dbReference type="GO" id="GO:0008976">
    <property type="term" value="F:polyphosphate kinase activity"/>
    <property type="evidence" value="ECO:0007669"/>
    <property type="project" value="UniProtKB-EC"/>
</dbReference>
<dbReference type="InterPro" id="IPR042267">
    <property type="entry name" value="VTC_sf"/>
</dbReference>
<dbReference type="InterPro" id="IPR003807">
    <property type="entry name" value="DUF202"/>
</dbReference>
<dbReference type="GO" id="GO:0007034">
    <property type="term" value="P:vacuolar transport"/>
    <property type="evidence" value="ECO:0007669"/>
    <property type="project" value="TreeGrafter"/>
</dbReference>
<dbReference type="EMBL" id="MU864353">
    <property type="protein sequence ID" value="KAK4192785.1"/>
    <property type="molecule type" value="Genomic_DNA"/>
</dbReference>
<organism evidence="18 19">
    <name type="scientific">Podospora australis</name>
    <dbReference type="NCBI Taxonomy" id="1536484"/>
    <lineage>
        <taxon>Eukaryota</taxon>
        <taxon>Fungi</taxon>
        <taxon>Dikarya</taxon>
        <taxon>Ascomycota</taxon>
        <taxon>Pezizomycotina</taxon>
        <taxon>Sordariomycetes</taxon>
        <taxon>Sordariomycetidae</taxon>
        <taxon>Sordariales</taxon>
        <taxon>Podosporaceae</taxon>
        <taxon>Podospora</taxon>
    </lineage>
</organism>
<dbReference type="CDD" id="cd07751">
    <property type="entry name" value="PolyPPase_VTC4_like"/>
    <property type="match status" value="1"/>
</dbReference>
<evidence type="ECO:0000256" key="6">
    <source>
        <dbReference type="ARBA" id="ARBA00022692"/>
    </source>
</evidence>
<evidence type="ECO:0000256" key="1">
    <source>
        <dbReference type="ARBA" id="ARBA00001936"/>
    </source>
</evidence>
<keyword evidence="4" id="KW-0926">Vacuole</keyword>
<sequence>MLIIHDLKTQTNSRISRRDSNRNPSWRAKPGLIVMKFGEQLRSSVIREYQWYYIDYDGLKADLKRPSGSVVVPVAADDSTRSSKLSRREWTEEDESRFVSKLETELDKVHTKQQVKAMEISRRIAVSEREVRDVVNRLNERGPGDDGPSEEEFMLLEEDLSDIIADVHDLAKFVQLNYTGFYKIIKKHDKMTGWHLKPVFDTRLKAKPFYKENYDASVVKLSKLYDLVRTRGNPVKGDSAAGGSQGSFIRHTTKYWVHPDNVTELKLIILKHLPVLVFNASKEFEAADSAITSIYYDNPEKWDLYEGRLKKTEGAEAIRLRWYGGMQNETIFVERKTHREDWTGEKSVKARFSLKEKNVNAYLRGELLPAAIFEKARKEGKKSEKAIAEDERLAREIQWSVLKKGYKPVCRSFYHRTAFQLPADARVRISLDTELTMIREDNLDGTTRSGDNWRRTDIGIDYPFSQLPPGDIVRFPYAILEVKLQTQLGQEPPEWVRSLIASHLVEAVPKFSKFIHGVACLFPDRINLLPYWMPQMDVDIRKPVSHDFGIKRSEHSATTSVSDDEEDYDSDEEQPLVSGANGQSSPQARNGRAQIMASDVEDQTVDRPTNDDVYLYDSEDEDDDDRLAEARRVGGWTYCQTRLVTTANAIGRGTWTVLKALIPRPRSTQVPRNARLETLLGTGEIQQKRFKAPKGKKIYVPVRVEPKVYFAAERTFLGWLEYSIYIGTIAVTLLNFSTKQQSKASFIAAGAFTLLAIVSLCYAVGIYLYRSNAIRTRKAARYYDKWGPSVLCAALFVAVALNFAFEGNDRRMW</sequence>
<evidence type="ECO:0000256" key="7">
    <source>
        <dbReference type="ARBA" id="ARBA00022989"/>
    </source>
</evidence>
<keyword evidence="7 16" id="KW-1133">Transmembrane helix</keyword>
<evidence type="ECO:0000256" key="3">
    <source>
        <dbReference type="ARBA" id="ARBA00012960"/>
    </source>
</evidence>
<dbReference type="FunFam" id="3.20.100.30:FF:000001">
    <property type="entry name" value="Vacuolar transporter chaperone 4"/>
    <property type="match status" value="1"/>
</dbReference>
<comment type="subcellular location">
    <subcellularLocation>
        <location evidence="2">Vacuole membrane</location>
        <topology evidence="2">Multi-pass membrane protein</topology>
    </subcellularLocation>
</comment>
<comment type="cofactor">
    <cofactor evidence="1">
        <name>Mn(2+)</name>
        <dbReference type="ChEBI" id="CHEBI:29035"/>
    </cofactor>
</comment>
<evidence type="ECO:0000256" key="10">
    <source>
        <dbReference type="ARBA" id="ARBA00061390"/>
    </source>
</evidence>
<reference evidence="18" key="2">
    <citation type="submission" date="2023-05" db="EMBL/GenBank/DDBJ databases">
        <authorList>
            <consortium name="Lawrence Berkeley National Laboratory"/>
            <person name="Steindorff A."/>
            <person name="Hensen N."/>
            <person name="Bonometti L."/>
            <person name="Westerberg I."/>
            <person name="Brannstrom I.O."/>
            <person name="Guillou S."/>
            <person name="Cros-Aarteil S."/>
            <person name="Calhoun S."/>
            <person name="Haridas S."/>
            <person name="Kuo A."/>
            <person name="Mondo S."/>
            <person name="Pangilinan J."/>
            <person name="Riley R."/>
            <person name="Labutti K."/>
            <person name="Andreopoulos B."/>
            <person name="Lipzen A."/>
            <person name="Chen C."/>
            <person name="Yanf M."/>
            <person name="Daum C."/>
            <person name="Ng V."/>
            <person name="Clum A."/>
            <person name="Ohm R."/>
            <person name="Martin F."/>
            <person name="Silar P."/>
            <person name="Natvig D."/>
            <person name="Lalanne C."/>
            <person name="Gautier V."/>
            <person name="Ament-Velasquez S.L."/>
            <person name="Kruys A."/>
            <person name="Hutchinson M.I."/>
            <person name="Powell A.J."/>
            <person name="Barry K."/>
            <person name="Miller A.N."/>
            <person name="Grigoriev I.V."/>
            <person name="Debuchy R."/>
            <person name="Gladieux P."/>
            <person name="Thoren M.H."/>
            <person name="Johannesson H."/>
        </authorList>
    </citation>
    <scope>NUCLEOTIDE SEQUENCE</scope>
    <source>
        <strain evidence="18">PSN309</strain>
    </source>
</reference>
<dbReference type="InterPro" id="IPR004331">
    <property type="entry name" value="SPX_dom"/>
</dbReference>
<dbReference type="GO" id="GO:0033254">
    <property type="term" value="C:vacuolar transporter chaperone complex"/>
    <property type="evidence" value="ECO:0007669"/>
    <property type="project" value="TreeGrafter"/>
</dbReference>
<feature type="region of interest" description="Disordered" evidence="15">
    <location>
        <begin position="554"/>
        <end position="625"/>
    </location>
</feature>
<evidence type="ECO:0000256" key="2">
    <source>
        <dbReference type="ARBA" id="ARBA00004128"/>
    </source>
</evidence>